<name>A0ABU5VX65_9BACT</name>
<keyword evidence="3" id="KW-1185">Reference proteome</keyword>
<dbReference type="Proteomes" id="UP001302274">
    <property type="component" value="Unassembled WGS sequence"/>
</dbReference>
<evidence type="ECO:0000313" key="2">
    <source>
        <dbReference type="EMBL" id="MEA9357654.1"/>
    </source>
</evidence>
<protein>
    <submittedName>
        <fullName evidence="2">Uncharacterized protein</fullName>
    </submittedName>
</protein>
<keyword evidence="1" id="KW-0732">Signal</keyword>
<feature type="signal peptide" evidence="1">
    <location>
        <begin position="1"/>
        <end position="16"/>
    </location>
</feature>
<organism evidence="2 3">
    <name type="scientific">Bacteriovorax antarcticus</name>
    <dbReference type="NCBI Taxonomy" id="3088717"/>
    <lineage>
        <taxon>Bacteria</taxon>
        <taxon>Pseudomonadati</taxon>
        <taxon>Bdellovibrionota</taxon>
        <taxon>Bacteriovoracia</taxon>
        <taxon>Bacteriovoracales</taxon>
        <taxon>Bacteriovoracaceae</taxon>
        <taxon>Bacteriovorax</taxon>
    </lineage>
</organism>
<dbReference type="EMBL" id="JAYGJQ010000002">
    <property type="protein sequence ID" value="MEA9357654.1"/>
    <property type="molecule type" value="Genomic_DNA"/>
</dbReference>
<evidence type="ECO:0000256" key="1">
    <source>
        <dbReference type="SAM" id="SignalP"/>
    </source>
</evidence>
<feature type="chain" id="PRO_5046354800" evidence="1">
    <location>
        <begin position="17"/>
        <end position="130"/>
    </location>
</feature>
<evidence type="ECO:0000313" key="3">
    <source>
        <dbReference type="Proteomes" id="UP001302274"/>
    </source>
</evidence>
<sequence>MKAIVFLSIFSFSAFASDFTKQIWSHNSDHYLFSLHSPSQILVSENCFNDEVTLEQSKCDAIKALNQKHSLTVPASQFSGGKNPGAVACAVGLKMTIRIFTNSKNNENSFCEFNDGSMISAINLQSLLKD</sequence>
<dbReference type="RefSeq" id="WP_323577747.1">
    <property type="nucleotide sequence ID" value="NZ_JAYGJQ010000002.1"/>
</dbReference>
<gene>
    <name evidence="2" type="ORF">SHI21_15600</name>
</gene>
<accession>A0ABU5VX65</accession>
<proteinExistence type="predicted"/>
<comment type="caution">
    <text evidence="2">The sequence shown here is derived from an EMBL/GenBank/DDBJ whole genome shotgun (WGS) entry which is preliminary data.</text>
</comment>
<reference evidence="2 3" key="1">
    <citation type="submission" date="2023-11" db="EMBL/GenBank/DDBJ databases">
        <title>A Novel Polar Bacteriovorax (B. antarcticus) Isolated from the Biocrust in Antarctica.</title>
        <authorList>
            <person name="Mun W."/>
            <person name="Choi S.Y."/>
            <person name="Mitchell R.J."/>
        </authorList>
    </citation>
    <scope>NUCLEOTIDE SEQUENCE [LARGE SCALE GENOMIC DNA]</scope>
    <source>
        <strain evidence="2 3">PP10</strain>
    </source>
</reference>